<name>A0A919NNP9_9ACTN</name>
<keyword evidence="3" id="KW-1185">Reference proteome</keyword>
<organism evidence="2 3">
    <name type="scientific">Paractinoplanes tereljensis</name>
    <dbReference type="NCBI Taxonomy" id="571912"/>
    <lineage>
        <taxon>Bacteria</taxon>
        <taxon>Bacillati</taxon>
        <taxon>Actinomycetota</taxon>
        <taxon>Actinomycetes</taxon>
        <taxon>Micromonosporales</taxon>
        <taxon>Micromonosporaceae</taxon>
        <taxon>Paractinoplanes</taxon>
    </lineage>
</organism>
<comment type="caution">
    <text evidence="2">The sequence shown here is derived from an EMBL/GenBank/DDBJ whole genome shotgun (WGS) entry which is preliminary data.</text>
</comment>
<dbReference type="RefSeq" id="WP_203808196.1">
    <property type="nucleotide sequence ID" value="NZ_BOMY01000030.1"/>
</dbReference>
<proteinExistence type="predicted"/>
<evidence type="ECO:0000313" key="2">
    <source>
        <dbReference type="EMBL" id="GIF21523.1"/>
    </source>
</evidence>
<dbReference type="Proteomes" id="UP000623608">
    <property type="component" value="Unassembled WGS sequence"/>
</dbReference>
<sequence length="351" mass="38417">MFSGDADADLRGLADDPSFPHRDAARHAVRFRETGDIADLVAVLDDPHPCATSEALFALACAQRPWLNWVPMPTEALCNVANEVGRRRAEGEELALTGLAVSAAEPPSATTACRRVTGPVDIAIEGFPSPDIRVPVRPGRYKVWRYDGINPVPAVAVPSPEAVRVLREVAGEPWQSPLAGYLQAEPLGKLPLDDLLGLLAHLPGPPDTARWQHLAKTAPTYWYRLFQPWVCLALLRHGDEGREALVDLAFGAEDWVSDAALFALVTDAYRGPGRRAEVRELVRGRLDAAMTAMRVVTIEESLAQLMLITPGCTPGDRTLAVAVLTRSSADEEDEPEPPKPAKRRWWQRRDS</sequence>
<accession>A0A919NNP9</accession>
<dbReference type="EMBL" id="BOMY01000030">
    <property type="protein sequence ID" value="GIF21523.1"/>
    <property type="molecule type" value="Genomic_DNA"/>
</dbReference>
<dbReference type="AlphaFoldDB" id="A0A919NNP9"/>
<protein>
    <submittedName>
        <fullName evidence="2">Uncharacterized protein</fullName>
    </submittedName>
</protein>
<reference evidence="2" key="1">
    <citation type="submission" date="2021-01" db="EMBL/GenBank/DDBJ databases">
        <title>Whole genome shotgun sequence of Actinoplanes tereljensis NBRC 105297.</title>
        <authorList>
            <person name="Komaki H."/>
            <person name="Tamura T."/>
        </authorList>
    </citation>
    <scope>NUCLEOTIDE SEQUENCE</scope>
    <source>
        <strain evidence="2">NBRC 105297</strain>
    </source>
</reference>
<gene>
    <name evidence="2" type="ORF">Ate02nite_42530</name>
</gene>
<feature type="region of interest" description="Disordered" evidence="1">
    <location>
        <begin position="326"/>
        <end position="351"/>
    </location>
</feature>
<feature type="compositionally biased region" description="Basic residues" evidence="1">
    <location>
        <begin position="340"/>
        <end position="351"/>
    </location>
</feature>
<evidence type="ECO:0000313" key="3">
    <source>
        <dbReference type="Proteomes" id="UP000623608"/>
    </source>
</evidence>
<evidence type="ECO:0000256" key="1">
    <source>
        <dbReference type="SAM" id="MobiDB-lite"/>
    </source>
</evidence>